<gene>
    <name evidence="2" type="ORF">LPLAT_LOCUS14567</name>
</gene>
<reference evidence="2" key="1">
    <citation type="submission" date="2024-04" db="EMBL/GenBank/DDBJ databases">
        <authorList>
            <consortium name="Molecular Ecology Group"/>
        </authorList>
    </citation>
    <scope>NUCLEOTIDE SEQUENCE</scope>
</reference>
<evidence type="ECO:0000313" key="3">
    <source>
        <dbReference type="Proteomes" id="UP001497644"/>
    </source>
</evidence>
<evidence type="ECO:0000313" key="2">
    <source>
        <dbReference type="EMBL" id="CAL1689697.1"/>
    </source>
</evidence>
<proteinExistence type="predicted"/>
<evidence type="ECO:0000256" key="1">
    <source>
        <dbReference type="SAM" id="MobiDB-lite"/>
    </source>
</evidence>
<dbReference type="EMBL" id="OZ034832">
    <property type="protein sequence ID" value="CAL1689697.1"/>
    <property type="molecule type" value="Genomic_DNA"/>
</dbReference>
<sequence length="271" mass="30456">MRNITSGFKNTGIYPLNKNIFTEDDFLPSAVTDRPLTIEQQSNSVPENFLTNQKIIEPNNFLHGPDGQQRQSVDVVTHLATPSTSKTHEPIPGTSAVINPEVIRPFPKAPPRKNVQQRRKISTKIITSTPEKDKLLIESMTDLLSKENPTTTLTHVRDIFKNLLTEKDQKKGKNIVKKRDSNKKRKVNNTKKRTKGKPMESSSSSSEVFISDLDSCEDCFDSSMGLRKRRKQSTQFSKIIRVAFANKVLIPAKKTGLSAKFVENGPMRHAG</sequence>
<keyword evidence="3" id="KW-1185">Reference proteome</keyword>
<feature type="compositionally biased region" description="Basic residues" evidence="1">
    <location>
        <begin position="172"/>
        <end position="196"/>
    </location>
</feature>
<accession>A0AAV2PAE0</accession>
<name>A0AAV2PAE0_9HYME</name>
<organism evidence="2 3">
    <name type="scientific">Lasius platythorax</name>
    <dbReference type="NCBI Taxonomy" id="488582"/>
    <lineage>
        <taxon>Eukaryota</taxon>
        <taxon>Metazoa</taxon>
        <taxon>Ecdysozoa</taxon>
        <taxon>Arthropoda</taxon>
        <taxon>Hexapoda</taxon>
        <taxon>Insecta</taxon>
        <taxon>Pterygota</taxon>
        <taxon>Neoptera</taxon>
        <taxon>Endopterygota</taxon>
        <taxon>Hymenoptera</taxon>
        <taxon>Apocrita</taxon>
        <taxon>Aculeata</taxon>
        <taxon>Formicoidea</taxon>
        <taxon>Formicidae</taxon>
        <taxon>Formicinae</taxon>
        <taxon>Lasius</taxon>
        <taxon>Lasius</taxon>
    </lineage>
</organism>
<dbReference type="AlphaFoldDB" id="A0AAV2PAE0"/>
<feature type="region of interest" description="Disordered" evidence="1">
    <location>
        <begin position="170"/>
        <end position="205"/>
    </location>
</feature>
<dbReference type="Proteomes" id="UP001497644">
    <property type="component" value="Chromosome 9"/>
</dbReference>
<protein>
    <submittedName>
        <fullName evidence="2">Uncharacterized protein</fullName>
    </submittedName>
</protein>